<feature type="region of interest" description="Disordered" evidence="14">
    <location>
        <begin position="490"/>
        <end position="509"/>
    </location>
</feature>
<sequence>MSSVVTFSRKSRRADGDSCSSAADGDSGDGGQTYVTAPSVLTPVPESPGVYQDENAMSAAASTAKTGVVQQQQPAARWRRKNAAERQEAERRQHLAEMRAYFQEVDAFELAVETPPAAKARGAEDPATAAVRGTPQPAQGGNRQQRDVAHALAAAAPTPGTALRQRAMSLGLSRRRSSMVAWPVHAVLASSTKAGHPSPLKLSMAAASLQQQPQESETGTGRHSTLPQPAPGAHRLSVAGDNSCLLSSPGGGGGGGWAVSRHSLAARGRRSSLAPSRLSGTHNVLSRMSLGLTDALQWLGIKGRIPTAAGSAAAAATEEAERAAAAGGGAAGQLPRPALSPIASPGEAGEGSEAAGDSPLPSSVAVTALEQQEGDWAAFGSPAVSTAAVSTSLAAPSQLATGAADATATDEAQQRQSAAASTAAPAAAEEAEEAGEEVQDTVVAAAAGTDKEQQLLEEQLATKLQLYATPEDEEEEEEGAEAELLAAGAAHAAGEQQEQQEQQQQQQAVQAQAAADQAIAAAEADMAALAVREEQEEEEEGEEELSPLQQLLALCGQETDPALLPGMDDLLGRHVDMKRVRKIGEGTFGEAFKAGGVVLKIVPMEGSCLVNGEPQKRADEILAEVSVTLTLSRLNGAAAAPGEVLDNVTSGFVETFGVGVCRGAYSAALLREWHRWDEENESENEPVDCFEDREDQLFVVFVVADGGVDLEHFELRSFQEVRAILLQTALTVAVGEEACEFEHRDLHWGNLLIRRSEAPAATSAVTARLRGVELEVATGGVAVCLIDFTLSRLVTVTGEVAFCDLAADPELFKGPRASVQAETYRRMKKATRNSWQAHVPATNVYWLQYLVDTCITEKKGWGCSKNDQAQLRSFKRRLSGYASCAEALFDDFLRSELCIKE</sequence>
<evidence type="ECO:0000256" key="2">
    <source>
        <dbReference type="ARBA" id="ARBA00022527"/>
    </source>
</evidence>
<dbReference type="InterPro" id="IPR011009">
    <property type="entry name" value="Kinase-like_dom_sf"/>
</dbReference>
<dbReference type="GO" id="GO:0000278">
    <property type="term" value="P:mitotic cell cycle"/>
    <property type="evidence" value="ECO:0007669"/>
    <property type="project" value="TreeGrafter"/>
</dbReference>
<feature type="compositionally biased region" description="Polar residues" evidence="14">
    <location>
        <begin position="208"/>
        <end position="227"/>
    </location>
</feature>
<reference evidence="16" key="1">
    <citation type="journal article" date="2019" name="Plant J.">
        <title>Chlorella vulgaris genome assembly and annotation reveals the molecular basis for metabolic acclimation to high light conditions.</title>
        <authorList>
            <person name="Cecchin M."/>
            <person name="Marcolungo L."/>
            <person name="Rossato M."/>
            <person name="Girolomoni L."/>
            <person name="Cosentino E."/>
            <person name="Cuine S."/>
            <person name="Li-Beisson Y."/>
            <person name="Delledonne M."/>
            <person name="Ballottari M."/>
        </authorList>
    </citation>
    <scope>NUCLEOTIDE SEQUENCE</scope>
    <source>
        <strain evidence="16">211/11P</strain>
    </source>
</reference>
<feature type="region of interest" description="Disordered" evidence="14">
    <location>
        <begin position="116"/>
        <end position="147"/>
    </location>
</feature>
<keyword evidence="7" id="KW-0418">Kinase</keyword>
<keyword evidence="2" id="KW-0723">Serine/threonine-protein kinase</keyword>
<evidence type="ECO:0000256" key="14">
    <source>
        <dbReference type="SAM" id="MobiDB-lite"/>
    </source>
</evidence>
<feature type="compositionally biased region" description="Acidic residues" evidence="14">
    <location>
        <begin position="429"/>
        <end position="439"/>
    </location>
</feature>
<evidence type="ECO:0000313" key="17">
    <source>
        <dbReference type="Proteomes" id="UP001055712"/>
    </source>
</evidence>
<dbReference type="InterPro" id="IPR000719">
    <property type="entry name" value="Prot_kinase_dom"/>
</dbReference>
<gene>
    <name evidence="16" type="ORF">D9Q98_002762</name>
</gene>
<dbReference type="GO" id="GO:0035556">
    <property type="term" value="P:intracellular signal transduction"/>
    <property type="evidence" value="ECO:0007669"/>
    <property type="project" value="TreeGrafter"/>
</dbReference>
<dbReference type="SUPFAM" id="SSF56112">
    <property type="entry name" value="Protein kinase-like (PK-like)"/>
    <property type="match status" value="1"/>
</dbReference>
<feature type="domain" description="Protein kinase" evidence="15">
    <location>
        <begin position="577"/>
        <end position="901"/>
    </location>
</feature>
<feature type="compositionally biased region" description="Polar residues" evidence="14">
    <location>
        <begin position="60"/>
        <end position="74"/>
    </location>
</feature>
<feature type="region of interest" description="Disordered" evidence="14">
    <location>
        <begin position="324"/>
        <end position="361"/>
    </location>
</feature>
<dbReference type="Pfam" id="PF12330">
    <property type="entry name" value="Haspin_kinase"/>
    <property type="match status" value="1"/>
</dbReference>
<dbReference type="PROSITE" id="PS50011">
    <property type="entry name" value="PROTEIN_KINASE_DOM"/>
    <property type="match status" value="1"/>
</dbReference>
<evidence type="ECO:0000256" key="6">
    <source>
        <dbReference type="ARBA" id="ARBA00022776"/>
    </source>
</evidence>
<dbReference type="Gene3D" id="1.10.510.10">
    <property type="entry name" value="Transferase(Phosphotransferase) domain 1"/>
    <property type="match status" value="1"/>
</dbReference>
<keyword evidence="9" id="KW-0539">Nucleus</keyword>
<evidence type="ECO:0000256" key="8">
    <source>
        <dbReference type="ARBA" id="ARBA00022840"/>
    </source>
</evidence>
<dbReference type="GO" id="GO:0005634">
    <property type="term" value="C:nucleus"/>
    <property type="evidence" value="ECO:0007669"/>
    <property type="project" value="TreeGrafter"/>
</dbReference>
<proteinExistence type="inferred from homology"/>
<dbReference type="SMART" id="SM01331">
    <property type="entry name" value="DUF3635"/>
    <property type="match status" value="1"/>
</dbReference>
<feature type="region of interest" description="Disordered" evidence="14">
    <location>
        <begin position="1"/>
        <end position="91"/>
    </location>
</feature>
<keyword evidence="8" id="KW-0067">ATP-binding</keyword>
<comment type="similarity">
    <text evidence="13">Belongs to the sororin family.</text>
</comment>
<dbReference type="Proteomes" id="UP001055712">
    <property type="component" value="Unassembled WGS sequence"/>
</dbReference>
<dbReference type="EC" id="2.7.11.1" evidence="1"/>
<evidence type="ECO:0000256" key="7">
    <source>
        <dbReference type="ARBA" id="ARBA00022777"/>
    </source>
</evidence>
<feature type="compositionally biased region" description="Low complexity" evidence="14">
    <location>
        <begin position="402"/>
        <end position="428"/>
    </location>
</feature>
<evidence type="ECO:0000256" key="9">
    <source>
        <dbReference type="ARBA" id="ARBA00023242"/>
    </source>
</evidence>
<dbReference type="GO" id="GO:0005737">
    <property type="term" value="C:cytoplasm"/>
    <property type="evidence" value="ECO:0007669"/>
    <property type="project" value="TreeGrafter"/>
</dbReference>
<evidence type="ECO:0000256" key="13">
    <source>
        <dbReference type="ARBA" id="ARBA00093465"/>
    </source>
</evidence>
<dbReference type="GO" id="GO:0072354">
    <property type="term" value="F:histone H3T3 kinase activity"/>
    <property type="evidence" value="ECO:0007669"/>
    <property type="project" value="TreeGrafter"/>
</dbReference>
<dbReference type="InterPro" id="IPR024604">
    <property type="entry name" value="GSG2_C"/>
</dbReference>
<dbReference type="Gene3D" id="3.30.200.20">
    <property type="entry name" value="Phosphorylase Kinase, domain 1"/>
    <property type="match status" value="1"/>
</dbReference>
<feature type="region of interest" description="Disordered" evidence="14">
    <location>
        <begin position="402"/>
        <end position="439"/>
    </location>
</feature>
<evidence type="ECO:0000256" key="4">
    <source>
        <dbReference type="ARBA" id="ARBA00022679"/>
    </source>
</evidence>
<evidence type="ECO:0000259" key="15">
    <source>
        <dbReference type="PROSITE" id="PS50011"/>
    </source>
</evidence>
<keyword evidence="17" id="KW-1185">Reference proteome</keyword>
<feature type="compositionally biased region" description="Low complexity" evidence="14">
    <location>
        <begin position="343"/>
        <end position="359"/>
    </location>
</feature>
<keyword evidence="5" id="KW-0547">Nucleotide-binding</keyword>
<keyword evidence="6" id="KW-0498">Mitosis</keyword>
<evidence type="ECO:0000256" key="12">
    <source>
        <dbReference type="ARBA" id="ARBA00048679"/>
    </source>
</evidence>
<evidence type="ECO:0000313" key="16">
    <source>
        <dbReference type="EMBL" id="KAI3434700.1"/>
    </source>
</evidence>
<keyword evidence="3" id="KW-0132">Cell division</keyword>
<evidence type="ECO:0000256" key="11">
    <source>
        <dbReference type="ARBA" id="ARBA00047899"/>
    </source>
</evidence>
<protein>
    <recommendedName>
        <fullName evidence="1">non-specific serine/threonine protein kinase</fullName>
        <ecNumber evidence="1">2.7.11.1</ecNumber>
    </recommendedName>
</protein>
<dbReference type="AlphaFoldDB" id="A0A9D4TVB7"/>
<dbReference type="PANTHER" id="PTHR24419:SF18">
    <property type="entry name" value="SERINE_THREONINE-PROTEIN KINASE HASPIN"/>
    <property type="match status" value="1"/>
</dbReference>
<feature type="region of interest" description="Disordered" evidence="14">
    <location>
        <begin position="205"/>
        <end position="237"/>
    </location>
</feature>
<keyword evidence="4" id="KW-0808">Transferase</keyword>
<comment type="catalytic activity">
    <reaction evidence="11">
        <text>L-threonyl-[protein] + ATP = O-phospho-L-threonyl-[protein] + ADP + H(+)</text>
        <dbReference type="Rhea" id="RHEA:46608"/>
        <dbReference type="Rhea" id="RHEA-COMP:11060"/>
        <dbReference type="Rhea" id="RHEA-COMP:11605"/>
        <dbReference type="ChEBI" id="CHEBI:15378"/>
        <dbReference type="ChEBI" id="CHEBI:30013"/>
        <dbReference type="ChEBI" id="CHEBI:30616"/>
        <dbReference type="ChEBI" id="CHEBI:61977"/>
        <dbReference type="ChEBI" id="CHEBI:456216"/>
        <dbReference type="EC" id="2.7.11.1"/>
    </reaction>
</comment>
<keyword evidence="10" id="KW-0131">Cell cycle</keyword>
<name>A0A9D4TVB7_CHLVU</name>
<dbReference type="OrthoDB" id="21018at2759"/>
<dbReference type="InterPro" id="IPR057337">
    <property type="entry name" value="Sororin_C"/>
</dbReference>
<organism evidence="16 17">
    <name type="scientific">Chlorella vulgaris</name>
    <name type="common">Green alga</name>
    <dbReference type="NCBI Taxonomy" id="3077"/>
    <lineage>
        <taxon>Eukaryota</taxon>
        <taxon>Viridiplantae</taxon>
        <taxon>Chlorophyta</taxon>
        <taxon>core chlorophytes</taxon>
        <taxon>Trebouxiophyceae</taxon>
        <taxon>Chlorellales</taxon>
        <taxon>Chlorellaceae</taxon>
        <taxon>Chlorella clade</taxon>
        <taxon>Chlorella</taxon>
    </lineage>
</organism>
<dbReference type="PANTHER" id="PTHR24419">
    <property type="entry name" value="INTERLEUKIN-1 RECEPTOR-ASSOCIATED KINASE"/>
    <property type="match status" value="1"/>
</dbReference>
<comment type="caution">
    <text evidence="16">The sequence shown here is derived from an EMBL/GenBank/DDBJ whole genome shotgun (WGS) entry which is preliminary data.</text>
</comment>
<reference evidence="16" key="2">
    <citation type="submission" date="2020-11" db="EMBL/GenBank/DDBJ databases">
        <authorList>
            <person name="Cecchin M."/>
            <person name="Marcolungo L."/>
            <person name="Rossato M."/>
            <person name="Girolomoni L."/>
            <person name="Cosentino E."/>
            <person name="Cuine S."/>
            <person name="Li-Beisson Y."/>
            <person name="Delledonne M."/>
            <person name="Ballottari M."/>
        </authorList>
    </citation>
    <scope>NUCLEOTIDE SEQUENCE</scope>
    <source>
        <strain evidence="16">211/11P</strain>
        <tissue evidence="16">Whole cell</tissue>
    </source>
</reference>
<comment type="catalytic activity">
    <reaction evidence="12">
        <text>L-seryl-[protein] + ATP = O-phospho-L-seryl-[protein] + ADP + H(+)</text>
        <dbReference type="Rhea" id="RHEA:17989"/>
        <dbReference type="Rhea" id="RHEA-COMP:9863"/>
        <dbReference type="Rhea" id="RHEA-COMP:11604"/>
        <dbReference type="ChEBI" id="CHEBI:15378"/>
        <dbReference type="ChEBI" id="CHEBI:29999"/>
        <dbReference type="ChEBI" id="CHEBI:30616"/>
        <dbReference type="ChEBI" id="CHEBI:83421"/>
        <dbReference type="ChEBI" id="CHEBI:456216"/>
        <dbReference type="EC" id="2.7.11.1"/>
    </reaction>
</comment>
<evidence type="ECO:0000256" key="3">
    <source>
        <dbReference type="ARBA" id="ARBA00022618"/>
    </source>
</evidence>
<feature type="compositionally biased region" description="Basic and acidic residues" evidence="14">
    <location>
        <begin position="82"/>
        <end position="91"/>
    </location>
</feature>
<evidence type="ECO:0000256" key="1">
    <source>
        <dbReference type="ARBA" id="ARBA00012513"/>
    </source>
</evidence>
<evidence type="ECO:0000256" key="5">
    <source>
        <dbReference type="ARBA" id="ARBA00022741"/>
    </source>
</evidence>
<dbReference type="EMBL" id="SIDB01000003">
    <property type="protein sequence ID" value="KAI3434700.1"/>
    <property type="molecule type" value="Genomic_DNA"/>
</dbReference>
<accession>A0A9D4TVB7</accession>
<evidence type="ECO:0000256" key="10">
    <source>
        <dbReference type="ARBA" id="ARBA00023306"/>
    </source>
</evidence>
<dbReference type="GO" id="GO:0005524">
    <property type="term" value="F:ATP binding"/>
    <property type="evidence" value="ECO:0007669"/>
    <property type="project" value="UniProtKB-KW"/>
</dbReference>
<dbReference type="Pfam" id="PF25220">
    <property type="entry name" value="Sororin_C"/>
    <property type="match status" value="1"/>
</dbReference>